<dbReference type="SUPFAM" id="SSF46458">
    <property type="entry name" value="Globin-like"/>
    <property type="match status" value="1"/>
</dbReference>
<dbReference type="GO" id="GO:0005344">
    <property type="term" value="F:oxygen carrier activity"/>
    <property type="evidence" value="ECO:0007669"/>
    <property type="project" value="UniProtKB-KW"/>
</dbReference>
<dbReference type="GO" id="GO:0008941">
    <property type="term" value="F:nitric oxide dioxygenase NAD(P)H activity"/>
    <property type="evidence" value="ECO:0007669"/>
    <property type="project" value="TreeGrafter"/>
</dbReference>
<dbReference type="InterPro" id="IPR000971">
    <property type="entry name" value="Globin"/>
</dbReference>
<dbReference type="EMBL" id="SACT01000001">
    <property type="protein sequence ID" value="RVT53784.1"/>
    <property type="molecule type" value="Genomic_DNA"/>
</dbReference>
<dbReference type="Proteomes" id="UP000288178">
    <property type="component" value="Unassembled WGS sequence"/>
</dbReference>
<reference evidence="7 8" key="1">
    <citation type="submission" date="2019-01" db="EMBL/GenBank/DDBJ databases">
        <authorList>
            <person name="Chen W.-M."/>
        </authorList>
    </citation>
    <scope>NUCLEOTIDE SEQUENCE [LARGE SCALE GENOMIC DNA]</scope>
    <source>
        <strain evidence="7 8">ICH-3</strain>
    </source>
</reference>
<evidence type="ECO:0000256" key="1">
    <source>
        <dbReference type="ARBA" id="ARBA00022617"/>
    </source>
</evidence>
<keyword evidence="1 5" id="KW-0349">Heme</keyword>
<dbReference type="GO" id="GO:0019825">
    <property type="term" value="F:oxygen binding"/>
    <property type="evidence" value="ECO:0007669"/>
    <property type="project" value="InterPro"/>
</dbReference>
<evidence type="ECO:0000259" key="6">
    <source>
        <dbReference type="PROSITE" id="PS01033"/>
    </source>
</evidence>
<dbReference type="OrthoDB" id="9801223at2"/>
<dbReference type="PANTHER" id="PTHR43396:SF3">
    <property type="entry name" value="FLAVOHEMOPROTEIN"/>
    <property type="match status" value="1"/>
</dbReference>
<dbReference type="Gene3D" id="1.10.490.10">
    <property type="entry name" value="Globins"/>
    <property type="match status" value="1"/>
</dbReference>
<keyword evidence="2 5" id="KW-0561">Oxygen transport</keyword>
<accession>A0A437K0H8</accession>
<dbReference type="GO" id="GO:0071949">
    <property type="term" value="F:FAD binding"/>
    <property type="evidence" value="ECO:0007669"/>
    <property type="project" value="TreeGrafter"/>
</dbReference>
<organism evidence="7 8">
    <name type="scientific">Rubrivivax albus</name>
    <dbReference type="NCBI Taxonomy" id="2499835"/>
    <lineage>
        <taxon>Bacteria</taxon>
        <taxon>Pseudomonadati</taxon>
        <taxon>Pseudomonadota</taxon>
        <taxon>Betaproteobacteria</taxon>
        <taxon>Burkholderiales</taxon>
        <taxon>Sphaerotilaceae</taxon>
        <taxon>Rubrivivax</taxon>
    </lineage>
</organism>
<name>A0A437K0H8_9BURK</name>
<comment type="similarity">
    <text evidence="5">Belongs to the globin family.</text>
</comment>
<protein>
    <submittedName>
        <fullName evidence="7">Hemin receptor</fullName>
    </submittedName>
</protein>
<dbReference type="PANTHER" id="PTHR43396">
    <property type="entry name" value="FLAVOHEMOPROTEIN"/>
    <property type="match status" value="1"/>
</dbReference>
<proteinExistence type="inferred from homology"/>
<evidence type="ECO:0000256" key="5">
    <source>
        <dbReference type="RuleBase" id="RU000356"/>
    </source>
</evidence>
<dbReference type="RefSeq" id="WP_128195294.1">
    <property type="nucleotide sequence ID" value="NZ_SACT01000001.1"/>
</dbReference>
<dbReference type="InterPro" id="IPR009050">
    <property type="entry name" value="Globin-like_sf"/>
</dbReference>
<evidence type="ECO:0000313" key="7">
    <source>
        <dbReference type="EMBL" id="RVT53784.1"/>
    </source>
</evidence>
<evidence type="ECO:0000256" key="2">
    <source>
        <dbReference type="ARBA" id="ARBA00022621"/>
    </source>
</evidence>
<dbReference type="GO" id="GO:0046872">
    <property type="term" value="F:metal ion binding"/>
    <property type="evidence" value="ECO:0007669"/>
    <property type="project" value="UniProtKB-KW"/>
</dbReference>
<keyword evidence="7" id="KW-0675">Receptor</keyword>
<keyword evidence="4" id="KW-0408">Iron</keyword>
<sequence length="137" mass="14792">MHPNTIQRVQASWARVQPMADAAGALFYRNLFAADPALQPLFRGDMAVQARRLVQMIDVAVRGLGDLPVLLPALRALGQRHEGYGVQARHYDTVGAALLATLAQGLGEDFTPEDRDAWAEVYGALAAAMQAQPVELA</sequence>
<evidence type="ECO:0000256" key="4">
    <source>
        <dbReference type="ARBA" id="ARBA00023004"/>
    </source>
</evidence>
<dbReference type="Pfam" id="PF00042">
    <property type="entry name" value="Globin"/>
    <property type="match status" value="1"/>
</dbReference>
<dbReference type="GO" id="GO:0046210">
    <property type="term" value="P:nitric oxide catabolic process"/>
    <property type="evidence" value="ECO:0007669"/>
    <property type="project" value="TreeGrafter"/>
</dbReference>
<keyword evidence="5" id="KW-0813">Transport</keyword>
<dbReference type="CDD" id="cd12131">
    <property type="entry name" value="HGbI-like"/>
    <property type="match status" value="1"/>
</dbReference>
<keyword evidence="8" id="KW-1185">Reference proteome</keyword>
<keyword evidence="3" id="KW-0479">Metal-binding</keyword>
<comment type="caution">
    <text evidence="7">The sequence shown here is derived from an EMBL/GenBank/DDBJ whole genome shotgun (WGS) entry which is preliminary data.</text>
</comment>
<dbReference type="GO" id="GO:0020037">
    <property type="term" value="F:heme binding"/>
    <property type="evidence" value="ECO:0007669"/>
    <property type="project" value="InterPro"/>
</dbReference>
<dbReference type="GO" id="GO:0071500">
    <property type="term" value="P:cellular response to nitrosative stress"/>
    <property type="evidence" value="ECO:0007669"/>
    <property type="project" value="TreeGrafter"/>
</dbReference>
<evidence type="ECO:0000256" key="3">
    <source>
        <dbReference type="ARBA" id="ARBA00022723"/>
    </source>
</evidence>
<dbReference type="InterPro" id="IPR012292">
    <property type="entry name" value="Globin/Proto"/>
</dbReference>
<feature type="domain" description="Globin" evidence="6">
    <location>
        <begin position="1"/>
        <end position="134"/>
    </location>
</feature>
<dbReference type="AlphaFoldDB" id="A0A437K0H8"/>
<dbReference type="PROSITE" id="PS01033">
    <property type="entry name" value="GLOBIN"/>
    <property type="match status" value="1"/>
</dbReference>
<evidence type="ECO:0000313" key="8">
    <source>
        <dbReference type="Proteomes" id="UP000288178"/>
    </source>
</evidence>
<gene>
    <name evidence="7" type="ORF">ENE75_02535</name>
</gene>